<dbReference type="EMBL" id="CM056811">
    <property type="protein sequence ID" value="KAJ8637518.1"/>
    <property type="molecule type" value="Genomic_DNA"/>
</dbReference>
<name>A0ACC2LWC8_PERAE</name>
<reference evidence="1 2" key="1">
    <citation type="journal article" date="2022" name="Hortic Res">
        <title>A haplotype resolved chromosomal level avocado genome allows analysis of novel avocado genes.</title>
        <authorList>
            <person name="Nath O."/>
            <person name="Fletcher S.J."/>
            <person name="Hayward A."/>
            <person name="Shaw L.M."/>
            <person name="Masouleh A.K."/>
            <person name="Furtado A."/>
            <person name="Henry R.J."/>
            <person name="Mitter N."/>
        </authorList>
    </citation>
    <scope>NUCLEOTIDE SEQUENCE [LARGE SCALE GENOMIC DNA]</scope>
    <source>
        <strain evidence="2">cv. Hass</strain>
    </source>
</reference>
<gene>
    <name evidence="1" type="ORF">MRB53_011785</name>
</gene>
<keyword evidence="2" id="KW-1185">Reference proteome</keyword>
<organism evidence="1 2">
    <name type="scientific">Persea americana</name>
    <name type="common">Avocado</name>
    <dbReference type="NCBI Taxonomy" id="3435"/>
    <lineage>
        <taxon>Eukaryota</taxon>
        <taxon>Viridiplantae</taxon>
        <taxon>Streptophyta</taxon>
        <taxon>Embryophyta</taxon>
        <taxon>Tracheophyta</taxon>
        <taxon>Spermatophyta</taxon>
        <taxon>Magnoliopsida</taxon>
        <taxon>Magnoliidae</taxon>
        <taxon>Laurales</taxon>
        <taxon>Lauraceae</taxon>
        <taxon>Persea</taxon>
    </lineage>
</organism>
<protein>
    <submittedName>
        <fullName evidence="1">Uncharacterized protein</fullName>
    </submittedName>
</protein>
<evidence type="ECO:0000313" key="1">
    <source>
        <dbReference type="EMBL" id="KAJ8637518.1"/>
    </source>
</evidence>
<comment type="caution">
    <text evidence="1">The sequence shown here is derived from an EMBL/GenBank/DDBJ whole genome shotgun (WGS) entry which is preliminary data.</text>
</comment>
<evidence type="ECO:0000313" key="2">
    <source>
        <dbReference type="Proteomes" id="UP001234297"/>
    </source>
</evidence>
<proteinExistence type="predicted"/>
<sequence length="92" mass="10347">MRNIRRRARTRGTPNRLAISAVQLARMSWTMKSGDSLATKRLKGLMRRSKAFLRCSSFREGRSEVASAPSGRPFTWGSGSSTKVIWDFQILG</sequence>
<accession>A0ACC2LWC8</accession>
<dbReference type="Proteomes" id="UP001234297">
    <property type="component" value="Chromosome 3"/>
</dbReference>